<evidence type="ECO:0000256" key="1">
    <source>
        <dbReference type="SAM" id="Coils"/>
    </source>
</evidence>
<name>A0A286RIM5_9BACT</name>
<feature type="region of interest" description="Disordered" evidence="2">
    <location>
        <begin position="430"/>
        <end position="452"/>
    </location>
</feature>
<organism evidence="4 5">
    <name type="scientific">Thermogutta terrifontis</name>
    <dbReference type="NCBI Taxonomy" id="1331910"/>
    <lineage>
        <taxon>Bacteria</taxon>
        <taxon>Pseudomonadati</taxon>
        <taxon>Planctomycetota</taxon>
        <taxon>Planctomycetia</taxon>
        <taxon>Pirellulales</taxon>
        <taxon>Thermoguttaceae</taxon>
        <taxon>Thermogutta</taxon>
    </lineage>
</organism>
<evidence type="ECO:0000313" key="5">
    <source>
        <dbReference type="Proteomes" id="UP000215086"/>
    </source>
</evidence>
<gene>
    <name evidence="4" type="ORF">THTE_3209</name>
</gene>
<keyword evidence="1" id="KW-0175">Coiled coil</keyword>
<feature type="coiled-coil region" evidence="1">
    <location>
        <begin position="70"/>
        <end position="168"/>
    </location>
</feature>
<feature type="transmembrane region" description="Helical" evidence="3">
    <location>
        <begin position="21"/>
        <end position="40"/>
    </location>
</feature>
<evidence type="ECO:0000313" key="4">
    <source>
        <dbReference type="EMBL" id="ASV75811.1"/>
    </source>
</evidence>
<evidence type="ECO:0000256" key="3">
    <source>
        <dbReference type="SAM" id="Phobius"/>
    </source>
</evidence>
<protein>
    <submittedName>
        <fullName evidence="4">Uncharacterized protein</fullName>
    </submittedName>
</protein>
<dbReference type="Proteomes" id="UP000215086">
    <property type="component" value="Chromosome"/>
</dbReference>
<dbReference type="RefSeq" id="WP_095415755.1">
    <property type="nucleotide sequence ID" value="NZ_CP018477.1"/>
</dbReference>
<feature type="compositionally biased region" description="Polar residues" evidence="2">
    <location>
        <begin position="430"/>
        <end position="441"/>
    </location>
</feature>
<accession>A0A286RIM5</accession>
<feature type="compositionally biased region" description="Polar residues" evidence="2">
    <location>
        <begin position="377"/>
        <end position="391"/>
    </location>
</feature>
<sequence length="586" mass="65373">MKRRSRRSTLGSENPVSLFPFLAVLICTMGVLILLLVILVRQARLKALAQARAEKANSVAEQTLPSIEQLQQWEEDVQWQEEQLRASRDKTQQQLTEARTLLGHLEDSLRRLRDEGVLWQAKLRQLESLQETEEGQRKRLIEVQEAELAELQRKIADLKRKMEEAKQQPSTRSYAIIPYHGPHGTRRRPIYLECRSDGVYLQPEGIRFPPEDFLGPLGPGNPLDAALRAVREEWLARREFDPEEEGEPYPLLIVRPSGIEAYYAARAAMTSWGTEFGYELVEEDWNLSYPPPDTRLAQVVQDAVTLARRRQEFLVQSAPGKYGGRPRRFRPAPYVGGAVEDISGEDVSSSAADDPMLTRWQQKSRLNGADNRDVSARGSQTAGLAGENQISARTDGIPASAEFVVTDRSASAQGSRSSEVLGTAGVATARASNAGRSNETGQHPEPSWVDASVPRSDADIRHPGSLRPLADRYGQGWALLPHDRGTIPVTRPIKIECFPDRFVLVPDNPLVAARVFPLDQGAERAVEELVKTIKEYITSWGMAGRGMYWRPILRVHVAPGAEEQFGILQQLLAGSGLLIEKVPDVR</sequence>
<dbReference type="OrthoDB" id="233190at2"/>
<evidence type="ECO:0000256" key="2">
    <source>
        <dbReference type="SAM" id="MobiDB-lite"/>
    </source>
</evidence>
<keyword evidence="3" id="KW-0812">Transmembrane</keyword>
<dbReference type="KEGG" id="ttf:THTE_3209"/>
<feature type="region of interest" description="Disordered" evidence="2">
    <location>
        <begin position="364"/>
        <end position="391"/>
    </location>
</feature>
<dbReference type="EMBL" id="CP018477">
    <property type="protein sequence ID" value="ASV75811.1"/>
    <property type="molecule type" value="Genomic_DNA"/>
</dbReference>
<keyword evidence="3" id="KW-0472">Membrane</keyword>
<proteinExistence type="predicted"/>
<keyword evidence="5" id="KW-1185">Reference proteome</keyword>
<keyword evidence="3" id="KW-1133">Transmembrane helix</keyword>
<dbReference type="AlphaFoldDB" id="A0A286RIM5"/>
<reference evidence="4 5" key="1">
    <citation type="journal article" name="Front. Microbiol.">
        <title>Sugar Metabolism of the First Thermophilic Planctomycete Thermogutta terrifontis: Comparative Genomic and Transcriptomic Approaches.</title>
        <authorList>
            <person name="Elcheninov A.G."/>
            <person name="Menzel P."/>
            <person name="Gudbergsdottir S.R."/>
            <person name="Slesarev A.I."/>
            <person name="Kadnikov V.V."/>
            <person name="Krogh A."/>
            <person name="Bonch-Osmolovskaya E.A."/>
            <person name="Peng X."/>
            <person name="Kublanov I.V."/>
        </authorList>
    </citation>
    <scope>NUCLEOTIDE SEQUENCE [LARGE SCALE GENOMIC DNA]</scope>
    <source>
        <strain evidence="4 5">R1</strain>
    </source>
</reference>